<comment type="cofactor">
    <cofactor evidence="3">
        <name>pyridoxal 5'-phosphate</name>
        <dbReference type="ChEBI" id="CHEBI:597326"/>
    </cofactor>
</comment>
<dbReference type="OMA" id="PLEWHMI"/>
<evidence type="ECO:0000313" key="7">
    <source>
        <dbReference type="Proteomes" id="UP000182379"/>
    </source>
</evidence>
<dbReference type="EMBL" id="FNOP01000002">
    <property type="protein sequence ID" value="SDW49801.1"/>
    <property type="molecule type" value="Genomic_DNA"/>
</dbReference>
<comment type="function">
    <text evidence="2">Pyridoxal 5'-phosphate (PLP)-binding protein, which is involved in PLP homeostasis.</text>
</comment>
<dbReference type="PANTHER" id="PTHR10146">
    <property type="entry name" value="PROLINE SYNTHETASE CO-TRANSCRIBED BACTERIAL HOMOLOG PROTEIN"/>
    <property type="match status" value="1"/>
</dbReference>
<dbReference type="NCBIfam" id="TIGR00044">
    <property type="entry name" value="YggS family pyridoxal phosphate-dependent enzyme"/>
    <property type="match status" value="1"/>
</dbReference>
<dbReference type="HAMAP" id="MF_02087">
    <property type="entry name" value="PLP_homeostasis"/>
    <property type="match status" value="1"/>
</dbReference>
<name>A0A1H2U171_ACIFE</name>
<comment type="caution">
    <text evidence="6">The sequence shown here is derived from an EMBL/GenBank/DDBJ whole genome shotgun (WGS) entry which is preliminary data.</text>
</comment>
<evidence type="ECO:0000256" key="4">
    <source>
        <dbReference type="RuleBase" id="RU004514"/>
    </source>
</evidence>
<dbReference type="Pfam" id="PF01168">
    <property type="entry name" value="Ala_racemase_N"/>
    <property type="match status" value="1"/>
</dbReference>
<dbReference type="GO" id="GO:0030170">
    <property type="term" value="F:pyridoxal phosphate binding"/>
    <property type="evidence" value="ECO:0007669"/>
    <property type="project" value="UniProtKB-UniRule"/>
</dbReference>
<accession>A0A1H2U171</accession>
<dbReference type="CDD" id="cd00635">
    <property type="entry name" value="PLPDE_III_YBL036c_like"/>
    <property type="match status" value="1"/>
</dbReference>
<evidence type="ECO:0000313" key="6">
    <source>
        <dbReference type="EMBL" id="SDW49801.1"/>
    </source>
</evidence>
<comment type="similarity">
    <text evidence="2 4">Belongs to the pyridoxal phosphate-binding protein YggS/PROSC family.</text>
</comment>
<dbReference type="SUPFAM" id="SSF51419">
    <property type="entry name" value="PLP-binding barrel"/>
    <property type="match status" value="1"/>
</dbReference>
<feature type="modified residue" description="N6-(pyridoxal phosphate)lysine" evidence="2 3">
    <location>
        <position position="37"/>
    </location>
</feature>
<sequence length="234" mass="25771">MLQDKIAAVEAKIQEALANRKEPKATGDKVTILAVTKNHPADIVTETLAAGLTEIGENRVQEAMHKQAVLPPGGNWHLIGHLQTNKARHAVEHFALIESVDSLKLMAHLEKAAAELDKVQDVLLQINEAGEVQKSGFAPEDFRAAVPELKNYPHIRVRGVMVIAQATDHVEETRPVFAAGYRDFLFLRDALPDIPVDILSMGMTHDYWIAVEEGANEVRVGSALFGARDYSLKF</sequence>
<keyword evidence="1 2" id="KW-0663">Pyridoxal phosphate</keyword>
<protein>
    <recommendedName>
        <fullName evidence="2">Pyridoxal phosphate homeostasis protein</fullName>
        <shortName evidence="2">PLP homeostasis protein</shortName>
    </recommendedName>
</protein>
<evidence type="ECO:0000256" key="3">
    <source>
        <dbReference type="PIRSR" id="PIRSR004848-1"/>
    </source>
</evidence>
<dbReference type="PIRSF" id="PIRSF004848">
    <property type="entry name" value="YBL036c_PLPDEIII"/>
    <property type="match status" value="1"/>
</dbReference>
<dbReference type="AlphaFoldDB" id="A0A1H2U171"/>
<evidence type="ECO:0000259" key="5">
    <source>
        <dbReference type="Pfam" id="PF01168"/>
    </source>
</evidence>
<gene>
    <name evidence="6" type="ORF">SAMN05216495_10268</name>
</gene>
<dbReference type="InterPro" id="IPR029066">
    <property type="entry name" value="PLP-binding_barrel"/>
</dbReference>
<dbReference type="GeneID" id="78334716"/>
<dbReference type="InterPro" id="IPR011078">
    <property type="entry name" value="PyrdxlP_homeostasis"/>
</dbReference>
<feature type="domain" description="Alanine racemase N-terminal" evidence="5">
    <location>
        <begin position="28"/>
        <end position="228"/>
    </location>
</feature>
<proteinExistence type="inferred from homology"/>
<reference evidence="6 7" key="1">
    <citation type="submission" date="2016-10" db="EMBL/GenBank/DDBJ databases">
        <authorList>
            <person name="Varghese N."/>
            <person name="Submissions S."/>
        </authorList>
    </citation>
    <scope>NUCLEOTIDE SEQUENCE [LARGE SCALE GENOMIC DNA]</scope>
    <source>
        <strain evidence="6 7">WCC6</strain>
    </source>
</reference>
<dbReference type="RefSeq" id="WP_012938341.1">
    <property type="nucleotide sequence ID" value="NZ_FNOP01000002.1"/>
</dbReference>
<dbReference type="Gene3D" id="3.20.20.10">
    <property type="entry name" value="Alanine racemase"/>
    <property type="match status" value="1"/>
</dbReference>
<dbReference type="PANTHER" id="PTHR10146:SF14">
    <property type="entry name" value="PYRIDOXAL PHOSPHATE HOMEOSTASIS PROTEIN"/>
    <property type="match status" value="1"/>
</dbReference>
<evidence type="ECO:0000256" key="2">
    <source>
        <dbReference type="HAMAP-Rule" id="MF_02087"/>
    </source>
</evidence>
<evidence type="ECO:0000256" key="1">
    <source>
        <dbReference type="ARBA" id="ARBA00022898"/>
    </source>
</evidence>
<dbReference type="Proteomes" id="UP000182379">
    <property type="component" value="Unassembled WGS sequence"/>
</dbReference>
<organism evidence="6 7">
    <name type="scientific">Acidaminococcus fermentans</name>
    <dbReference type="NCBI Taxonomy" id="905"/>
    <lineage>
        <taxon>Bacteria</taxon>
        <taxon>Bacillati</taxon>
        <taxon>Bacillota</taxon>
        <taxon>Negativicutes</taxon>
        <taxon>Acidaminococcales</taxon>
        <taxon>Acidaminococcaceae</taxon>
        <taxon>Acidaminococcus</taxon>
    </lineage>
</organism>
<dbReference type="InterPro" id="IPR001608">
    <property type="entry name" value="Ala_racemase_N"/>
</dbReference>